<comment type="caution">
    <text evidence="1">The sequence shown here is derived from an EMBL/GenBank/DDBJ whole genome shotgun (WGS) entry which is preliminary data.</text>
</comment>
<reference evidence="1" key="1">
    <citation type="submission" date="2020-11" db="EMBL/GenBank/DDBJ databases">
        <authorList>
            <consortium name="DOE Joint Genome Institute"/>
            <person name="Ahrendt S."/>
            <person name="Riley R."/>
            <person name="Andreopoulos W."/>
            <person name="Labutti K."/>
            <person name="Pangilinan J."/>
            <person name="Ruiz-Duenas F.J."/>
            <person name="Barrasa J.M."/>
            <person name="Sanchez-Garcia M."/>
            <person name="Camarero S."/>
            <person name="Miyauchi S."/>
            <person name="Serrano A."/>
            <person name="Linde D."/>
            <person name="Babiker R."/>
            <person name="Drula E."/>
            <person name="Ayuso-Fernandez I."/>
            <person name="Pacheco R."/>
            <person name="Padilla G."/>
            <person name="Ferreira P."/>
            <person name="Barriuso J."/>
            <person name="Kellner H."/>
            <person name="Castanera R."/>
            <person name="Alfaro M."/>
            <person name="Ramirez L."/>
            <person name="Pisabarro A.G."/>
            <person name="Kuo A."/>
            <person name="Tritt A."/>
            <person name="Lipzen A."/>
            <person name="He G."/>
            <person name="Yan M."/>
            <person name="Ng V."/>
            <person name="Cullen D."/>
            <person name="Martin F."/>
            <person name="Rosso M.-N."/>
            <person name="Henrissat B."/>
            <person name="Hibbett D."/>
            <person name="Martinez A.T."/>
            <person name="Grigoriev I.V."/>
        </authorList>
    </citation>
    <scope>NUCLEOTIDE SEQUENCE</scope>
    <source>
        <strain evidence="1">CIRM-BRFM 674</strain>
    </source>
</reference>
<proteinExistence type="predicted"/>
<dbReference type="Proteomes" id="UP000807469">
    <property type="component" value="Unassembled WGS sequence"/>
</dbReference>
<gene>
    <name evidence="1" type="ORF">BDN70DRAFT_931216</name>
</gene>
<dbReference type="AlphaFoldDB" id="A0A9P5Z3Y3"/>
<sequence length="378" mass="42363">ACDPDDVAADIHTFLKEKLGAIRDKALQNPHALLKDWQPALAIEDIARRLESWPHVSDIEDIVKKSQGLFIYAAVVVEYLLYLPIDVNPIDELRSLRLKRPGKDVPEDVQHRHLDRLYQHILSQFKPIVPAEGGHRGVSSSSKKDTKHLLHKVLALALLDNKAFAWTPFILETILELPKGSLKEAMSGLSSLMRIESADKRITFSHGSSLIDFLADETRSRDHFIDFASVREDLLCAFFEWPADSEMSFYWRAEVIVVLLDCIGTPSYRLRDALYRFGAMRGGVRIDTTMSVGWVKKCGLILERLRRLDFADEGQAYRHVIGVFAAEYAKDPSWAVEYPDVKQAVVKSVPALADGIRGLVPQMGRVLGVGVGVGVAVR</sequence>
<accession>A0A9P5Z3Y3</accession>
<feature type="non-terminal residue" evidence="1">
    <location>
        <position position="1"/>
    </location>
</feature>
<protein>
    <submittedName>
        <fullName evidence="1">Uncharacterized protein</fullName>
    </submittedName>
</protein>
<keyword evidence="2" id="KW-1185">Reference proteome</keyword>
<organism evidence="1 2">
    <name type="scientific">Pholiota conissans</name>
    <dbReference type="NCBI Taxonomy" id="109636"/>
    <lineage>
        <taxon>Eukaryota</taxon>
        <taxon>Fungi</taxon>
        <taxon>Dikarya</taxon>
        <taxon>Basidiomycota</taxon>
        <taxon>Agaricomycotina</taxon>
        <taxon>Agaricomycetes</taxon>
        <taxon>Agaricomycetidae</taxon>
        <taxon>Agaricales</taxon>
        <taxon>Agaricineae</taxon>
        <taxon>Strophariaceae</taxon>
        <taxon>Pholiota</taxon>
    </lineage>
</organism>
<evidence type="ECO:0000313" key="2">
    <source>
        <dbReference type="Proteomes" id="UP000807469"/>
    </source>
</evidence>
<dbReference type="OrthoDB" id="163438at2759"/>
<dbReference type="EMBL" id="MU155185">
    <property type="protein sequence ID" value="KAF9480978.1"/>
    <property type="molecule type" value="Genomic_DNA"/>
</dbReference>
<name>A0A9P5Z3Y3_9AGAR</name>
<evidence type="ECO:0000313" key="1">
    <source>
        <dbReference type="EMBL" id="KAF9480978.1"/>
    </source>
</evidence>